<dbReference type="AlphaFoldDB" id="A0A1J4K1R7"/>
<evidence type="ECO:0000313" key="2">
    <source>
        <dbReference type="EMBL" id="OHT03421.1"/>
    </source>
</evidence>
<gene>
    <name evidence="2" type="ORF">TRFO_06646</name>
</gene>
<evidence type="ECO:0008006" key="4">
    <source>
        <dbReference type="Google" id="ProtNLM"/>
    </source>
</evidence>
<organism evidence="2 3">
    <name type="scientific">Tritrichomonas foetus</name>
    <dbReference type="NCBI Taxonomy" id="1144522"/>
    <lineage>
        <taxon>Eukaryota</taxon>
        <taxon>Metamonada</taxon>
        <taxon>Parabasalia</taxon>
        <taxon>Tritrichomonadida</taxon>
        <taxon>Tritrichomonadidae</taxon>
        <taxon>Tritrichomonas</taxon>
    </lineage>
</organism>
<evidence type="ECO:0000256" key="1">
    <source>
        <dbReference type="SAM" id="SignalP"/>
    </source>
</evidence>
<name>A0A1J4K1R7_9EUKA</name>
<dbReference type="InterPro" id="IPR052842">
    <property type="entry name" value="ER_Co-chaperone"/>
</dbReference>
<dbReference type="SUPFAM" id="SSF52833">
    <property type="entry name" value="Thioredoxin-like"/>
    <property type="match status" value="2"/>
</dbReference>
<keyword evidence="3" id="KW-1185">Reference proteome</keyword>
<protein>
    <recommendedName>
        <fullName evidence="4">Thioredoxin domain-containing protein</fullName>
    </recommendedName>
</protein>
<dbReference type="PANTHER" id="PTHR45184">
    <property type="entry name" value="DNAJ PROTEIN ERDJ3A"/>
    <property type="match status" value="1"/>
</dbReference>
<keyword evidence="1" id="KW-0732">Signal</keyword>
<dbReference type="OrthoDB" id="20229at2759"/>
<comment type="caution">
    <text evidence="2">The sequence shown here is derived from an EMBL/GenBank/DDBJ whole genome shotgun (WGS) entry which is preliminary data.</text>
</comment>
<dbReference type="InterPro" id="IPR036249">
    <property type="entry name" value="Thioredoxin-like_sf"/>
</dbReference>
<dbReference type="GeneID" id="94827922"/>
<accession>A0A1J4K1R7</accession>
<feature type="signal peptide" evidence="1">
    <location>
        <begin position="1"/>
        <end position="16"/>
    </location>
</feature>
<dbReference type="VEuPathDB" id="TrichDB:TRFO_06646"/>
<dbReference type="Proteomes" id="UP000179807">
    <property type="component" value="Unassembled WGS sequence"/>
</dbReference>
<sequence length="339" mass="38166">MFLFTLFSLLFAAEESLQILSDKTFDAKVINHPANEVWIVMFMVDDANETREAMAQFRNASDISAGMVHFGVLNVRFAPKVAESLELKAYPCFRIFHGSKTQIFKGAAKSGRFLKETMKLVPDVSQNVTKEWADEFYAQPSAILFTKSATTSPLWKGISSYFAKKSVRIGICKDESLFQTFGVKEAPAIVFYNGTNTQVYDGEIKFRAVRDAIEKFFEKRFNQESQTFSDDEMLMPDQFSEVCIGGKHLCVLAATKTPPEGMAALMKGSKRKVRCFSGVVGLPFKFMERGGTWIYNPRRDGFIHVKEGEDLLTAMDRVIDGSASWTKRTVFEAPGNEEL</sequence>
<dbReference type="EMBL" id="MLAK01000827">
    <property type="protein sequence ID" value="OHT03421.1"/>
    <property type="molecule type" value="Genomic_DNA"/>
</dbReference>
<dbReference type="Gene3D" id="3.40.30.10">
    <property type="entry name" value="Glutaredoxin"/>
    <property type="match status" value="1"/>
</dbReference>
<proteinExistence type="predicted"/>
<dbReference type="PANTHER" id="PTHR45184:SF1">
    <property type="entry name" value="DNAJ PROTEIN ERDJ3A"/>
    <property type="match status" value="1"/>
</dbReference>
<evidence type="ECO:0000313" key="3">
    <source>
        <dbReference type="Proteomes" id="UP000179807"/>
    </source>
</evidence>
<reference evidence="2" key="1">
    <citation type="submission" date="2016-10" db="EMBL/GenBank/DDBJ databases">
        <authorList>
            <person name="Benchimol M."/>
            <person name="Almeida L.G."/>
            <person name="Vasconcelos A.T."/>
            <person name="Perreira-Neves A."/>
            <person name="Rosa I.A."/>
            <person name="Tasca T."/>
            <person name="Bogo M.R."/>
            <person name="de Souza W."/>
        </authorList>
    </citation>
    <scope>NUCLEOTIDE SEQUENCE [LARGE SCALE GENOMIC DNA]</scope>
    <source>
        <strain evidence="2">K</strain>
    </source>
</reference>
<feature type="chain" id="PRO_5013266858" description="Thioredoxin domain-containing protein" evidence="1">
    <location>
        <begin position="17"/>
        <end position="339"/>
    </location>
</feature>
<dbReference type="RefSeq" id="XP_068356557.1">
    <property type="nucleotide sequence ID" value="XM_068493218.1"/>
</dbReference>